<dbReference type="Proteomes" id="UP000593567">
    <property type="component" value="Unassembled WGS sequence"/>
</dbReference>
<keyword evidence="1" id="KW-1133">Transmembrane helix</keyword>
<name>A0A7J7KCX9_BUGNE</name>
<reference evidence="2" key="1">
    <citation type="submission" date="2020-06" db="EMBL/GenBank/DDBJ databases">
        <title>Draft genome of Bugula neritina, a colonial animal packing powerful symbionts and potential medicines.</title>
        <authorList>
            <person name="Rayko M."/>
        </authorList>
    </citation>
    <scope>NUCLEOTIDE SEQUENCE [LARGE SCALE GENOMIC DNA]</scope>
    <source>
        <strain evidence="2">Kwan_BN1</strain>
    </source>
</reference>
<organism evidence="2 3">
    <name type="scientific">Bugula neritina</name>
    <name type="common">Brown bryozoan</name>
    <name type="synonym">Sertularia neritina</name>
    <dbReference type="NCBI Taxonomy" id="10212"/>
    <lineage>
        <taxon>Eukaryota</taxon>
        <taxon>Metazoa</taxon>
        <taxon>Spiralia</taxon>
        <taxon>Lophotrochozoa</taxon>
        <taxon>Bryozoa</taxon>
        <taxon>Gymnolaemata</taxon>
        <taxon>Cheilostomatida</taxon>
        <taxon>Flustrina</taxon>
        <taxon>Buguloidea</taxon>
        <taxon>Bugulidae</taxon>
        <taxon>Bugula</taxon>
    </lineage>
</organism>
<keyword evidence="1" id="KW-0472">Membrane</keyword>
<feature type="transmembrane region" description="Helical" evidence="1">
    <location>
        <begin position="12"/>
        <end position="31"/>
    </location>
</feature>
<sequence length="69" mass="8188">MKPIIQFSELYHVYLLWLMLLCNIPFGSIRVKQFFSFDRTQVTPFLSTHSEKDSQHADQRIYSSANCFL</sequence>
<dbReference type="AlphaFoldDB" id="A0A7J7KCX9"/>
<dbReference type="EMBL" id="VXIV02000873">
    <property type="protein sequence ID" value="KAF6035468.1"/>
    <property type="molecule type" value="Genomic_DNA"/>
</dbReference>
<gene>
    <name evidence="2" type="ORF">EB796_006219</name>
</gene>
<evidence type="ECO:0000313" key="2">
    <source>
        <dbReference type="EMBL" id="KAF6035468.1"/>
    </source>
</evidence>
<proteinExistence type="predicted"/>
<evidence type="ECO:0000256" key="1">
    <source>
        <dbReference type="SAM" id="Phobius"/>
    </source>
</evidence>
<evidence type="ECO:0000313" key="3">
    <source>
        <dbReference type="Proteomes" id="UP000593567"/>
    </source>
</evidence>
<protein>
    <submittedName>
        <fullName evidence="2">Uncharacterized protein</fullName>
    </submittedName>
</protein>
<keyword evidence="3" id="KW-1185">Reference proteome</keyword>
<comment type="caution">
    <text evidence="2">The sequence shown here is derived from an EMBL/GenBank/DDBJ whole genome shotgun (WGS) entry which is preliminary data.</text>
</comment>
<accession>A0A7J7KCX9</accession>
<keyword evidence="1" id="KW-0812">Transmembrane</keyword>